<gene>
    <name evidence="1" type="ORF">ABS766_07330</name>
</gene>
<organism evidence="1 2">
    <name type="scientific">Flavobacterium rhizosphaerae</name>
    <dbReference type="NCBI Taxonomy" id="3163298"/>
    <lineage>
        <taxon>Bacteria</taxon>
        <taxon>Pseudomonadati</taxon>
        <taxon>Bacteroidota</taxon>
        <taxon>Flavobacteriia</taxon>
        <taxon>Flavobacteriales</taxon>
        <taxon>Flavobacteriaceae</taxon>
        <taxon>Flavobacterium</taxon>
    </lineage>
</organism>
<protein>
    <recommendedName>
        <fullName evidence="3">DUF695 domain-containing protein</fullName>
    </recommendedName>
</protein>
<accession>A0ABW8YV90</accession>
<comment type="caution">
    <text evidence="1">The sequence shown here is derived from an EMBL/GenBank/DDBJ whole genome shotgun (WGS) entry which is preliminary data.</text>
</comment>
<dbReference type="Proteomes" id="UP001629156">
    <property type="component" value="Unassembled WGS sequence"/>
</dbReference>
<evidence type="ECO:0008006" key="3">
    <source>
        <dbReference type="Google" id="ProtNLM"/>
    </source>
</evidence>
<proteinExistence type="predicted"/>
<keyword evidence="2" id="KW-1185">Reference proteome</keyword>
<sequence>MSYDLMAFRPEAAPEGKKEFSQWYAQQTEWTEDHDYNDPENTSEALKTFIMEMQQTFPSLNDLDDNDDDPKGADYSIGIDVIYVAFGFSEAEDAYTTMFTLAAKHQIGFYDPQSDQVFVPDGVGGLKNMNSTKRTWWKFW</sequence>
<name>A0ABW8YV90_9FLAO</name>
<dbReference type="EMBL" id="JBELPZ010000005">
    <property type="protein sequence ID" value="MFL9844226.1"/>
    <property type="molecule type" value="Genomic_DNA"/>
</dbReference>
<evidence type="ECO:0000313" key="2">
    <source>
        <dbReference type="Proteomes" id="UP001629156"/>
    </source>
</evidence>
<reference evidence="1 2" key="1">
    <citation type="submission" date="2024-06" db="EMBL/GenBank/DDBJ databases">
        <authorList>
            <person name="Kaempfer P."/>
            <person name="Viver T."/>
        </authorList>
    </citation>
    <scope>NUCLEOTIDE SEQUENCE [LARGE SCALE GENOMIC DNA]</scope>
    <source>
        <strain evidence="1 2">ST-119</strain>
    </source>
</reference>
<dbReference type="RefSeq" id="WP_408084478.1">
    <property type="nucleotide sequence ID" value="NZ_JBELPZ010000005.1"/>
</dbReference>
<evidence type="ECO:0000313" key="1">
    <source>
        <dbReference type="EMBL" id="MFL9844226.1"/>
    </source>
</evidence>